<accession>A0A6G1DRV3</accession>
<evidence type="ECO:0000313" key="2">
    <source>
        <dbReference type="EMBL" id="KAF0915121.1"/>
    </source>
</evidence>
<comment type="caution">
    <text evidence="2">The sequence shown here is derived from an EMBL/GenBank/DDBJ whole genome shotgun (WGS) entry which is preliminary data.</text>
</comment>
<dbReference type="OrthoDB" id="673941at2759"/>
<dbReference type="PANTHER" id="PTHR33453">
    <property type="match status" value="1"/>
</dbReference>
<organism evidence="2 3">
    <name type="scientific">Oryza meyeriana var. granulata</name>
    <dbReference type="NCBI Taxonomy" id="110450"/>
    <lineage>
        <taxon>Eukaryota</taxon>
        <taxon>Viridiplantae</taxon>
        <taxon>Streptophyta</taxon>
        <taxon>Embryophyta</taxon>
        <taxon>Tracheophyta</taxon>
        <taxon>Spermatophyta</taxon>
        <taxon>Magnoliopsida</taxon>
        <taxon>Liliopsida</taxon>
        <taxon>Poales</taxon>
        <taxon>Poaceae</taxon>
        <taxon>BOP clade</taxon>
        <taxon>Oryzoideae</taxon>
        <taxon>Oryzeae</taxon>
        <taxon>Oryzinae</taxon>
        <taxon>Oryza</taxon>
        <taxon>Oryza meyeriana</taxon>
    </lineage>
</organism>
<comment type="similarity">
    <text evidence="1">Belongs to the ribosome-inactivating protein family.</text>
</comment>
<dbReference type="Gene3D" id="3.40.420.10">
    <property type="entry name" value="Ricin (A subunit), domain 1"/>
    <property type="match status" value="1"/>
</dbReference>
<dbReference type="GO" id="GO:0006952">
    <property type="term" value="P:defense response"/>
    <property type="evidence" value="ECO:0007669"/>
    <property type="project" value="UniProtKB-KW"/>
</dbReference>
<evidence type="ECO:0000256" key="1">
    <source>
        <dbReference type="RuleBase" id="RU004915"/>
    </source>
</evidence>
<dbReference type="AlphaFoldDB" id="A0A6G1DRV3"/>
<keyword evidence="1" id="KW-0800">Toxin</keyword>
<gene>
    <name evidence="2" type="ORF">E2562_033705</name>
</gene>
<keyword evidence="1" id="KW-0611">Plant defense</keyword>
<proteinExistence type="inferred from homology"/>
<keyword evidence="1" id="KW-0378">Hydrolase</keyword>
<dbReference type="Proteomes" id="UP000479710">
    <property type="component" value="Unassembled WGS sequence"/>
</dbReference>
<dbReference type="InterPro" id="IPR001574">
    <property type="entry name" value="Ribosome_inactivat_prot"/>
</dbReference>
<comment type="catalytic activity">
    <reaction evidence="1">
        <text>Endohydrolysis of the N-glycosidic bond at one specific adenosine on the 28S rRNA.</text>
        <dbReference type="EC" id="3.2.2.22"/>
    </reaction>
</comment>
<name>A0A6G1DRV3_9ORYZ</name>
<dbReference type="GO" id="GO:0090729">
    <property type="term" value="F:toxin activity"/>
    <property type="evidence" value="ECO:0007669"/>
    <property type="project" value="UniProtKB-KW"/>
</dbReference>
<keyword evidence="3" id="KW-1185">Reference proteome</keyword>
<sequence>MQHELADSHQSLLSTAPRTWPTHSLLRNGREDTLFDVPELLLPSKVGSRRADRLFDHALPSRHLPLLPPRPRGYRSDVLSVPKLDPPSDNLFVVGLNGGVDGDEIAAVALQGHDLSLAGFTNRTHHWHAFRGREGLIPTAASVLPFGDNYRDLIGGIENLPGVPLGWASMVQAARVLSSYDPLAWWRPRPPATTKTWRSGGRWRR</sequence>
<dbReference type="Pfam" id="PF00161">
    <property type="entry name" value="RIP"/>
    <property type="match status" value="1"/>
</dbReference>
<dbReference type="SUPFAM" id="SSF56371">
    <property type="entry name" value="Ribosome inactivating proteins (RIP)"/>
    <property type="match status" value="1"/>
</dbReference>
<dbReference type="InterPro" id="IPR016138">
    <property type="entry name" value="Ribosome_inactivat_prot_sub1"/>
</dbReference>
<dbReference type="InterPro" id="IPR036041">
    <property type="entry name" value="Ribosome-inact_prot_sf"/>
</dbReference>
<dbReference type="PANTHER" id="PTHR33453:SF3">
    <property type="entry name" value="RRNA N-GLYCOSYLASE"/>
    <property type="match status" value="1"/>
</dbReference>
<dbReference type="GO" id="GO:0030598">
    <property type="term" value="F:rRNA N-glycosylase activity"/>
    <property type="evidence" value="ECO:0007669"/>
    <property type="project" value="UniProtKB-EC"/>
</dbReference>
<keyword evidence="1" id="KW-0652">Protein synthesis inhibitor</keyword>
<dbReference type="EMBL" id="SPHZ02000006">
    <property type="protein sequence ID" value="KAF0915121.1"/>
    <property type="molecule type" value="Genomic_DNA"/>
</dbReference>
<dbReference type="GO" id="GO:0017148">
    <property type="term" value="P:negative regulation of translation"/>
    <property type="evidence" value="ECO:0007669"/>
    <property type="project" value="UniProtKB-KW"/>
</dbReference>
<evidence type="ECO:0000313" key="3">
    <source>
        <dbReference type="Proteomes" id="UP000479710"/>
    </source>
</evidence>
<reference evidence="2 3" key="1">
    <citation type="submission" date="2019-11" db="EMBL/GenBank/DDBJ databases">
        <title>Whole genome sequence of Oryza granulata.</title>
        <authorList>
            <person name="Li W."/>
        </authorList>
    </citation>
    <scope>NUCLEOTIDE SEQUENCE [LARGE SCALE GENOMIC DNA]</scope>
    <source>
        <strain evidence="3">cv. Menghai</strain>
        <tissue evidence="2">Leaf</tissue>
    </source>
</reference>
<protein>
    <recommendedName>
        <fullName evidence="1">rRNA N-glycosylase</fullName>
        <ecNumber evidence="1">3.2.2.22</ecNumber>
    </recommendedName>
</protein>
<dbReference type="EC" id="3.2.2.22" evidence="1"/>